<dbReference type="PANTHER" id="PTHR22950:SF652">
    <property type="entry name" value="TRANSMEMBRANE AMINO ACID TRANSPORTER FAMILY PROTEIN"/>
    <property type="match status" value="1"/>
</dbReference>
<evidence type="ECO:0000256" key="1">
    <source>
        <dbReference type="ARBA" id="ARBA00004141"/>
    </source>
</evidence>
<evidence type="ECO:0000256" key="4">
    <source>
        <dbReference type="ARBA" id="ARBA00023136"/>
    </source>
</evidence>
<comment type="subcellular location">
    <subcellularLocation>
        <location evidence="1">Membrane</location>
        <topology evidence="1">Multi-pass membrane protein</topology>
    </subcellularLocation>
</comment>
<dbReference type="OrthoDB" id="28208at2759"/>
<dbReference type="GO" id="GO:0015179">
    <property type="term" value="F:L-amino acid transmembrane transporter activity"/>
    <property type="evidence" value="ECO:0007669"/>
    <property type="project" value="TreeGrafter"/>
</dbReference>
<dbReference type="PANTHER" id="PTHR22950">
    <property type="entry name" value="AMINO ACID TRANSPORTER"/>
    <property type="match status" value="1"/>
</dbReference>
<sequence length="405" mass="42807">MTSSTFNVIKACVGAGVLSLPAGVSAFSSNPTALYPSITLMLFLGILSGYSFNTIGKICKMSGSKSISEAWEKTVSDNSLPISLACFLTPLGAALSYSIILADTFSSLSTALGTTVSRSKSIIILSATILYRLCRMKDLSSLAPVSILGVGGILVTCFFMSLRAFGDAYKVGGGMYGLLNAAARPVFDNGVVKFFNLKALVLVSMAATAYLSHFNAPDFLNDLEDNTEERFKKLVTRGFGITAVISAAMMSFGFLTFGGACQGVVLNNYADFDKGATLCRGLMALSVIGSYPFVFSGMKNGFFSLIGKKEVSPRADKMFVRVGLTIITGLALVLKNAGFISAFMGAVCGSAIIYIFPSVMFLKYVKDAGRRETAFNYFLIALGAVFGVAGGAVSVLDAFFPKFLA</sequence>
<comment type="caution">
    <text evidence="7">The sequence shown here is derived from an EMBL/GenBank/DDBJ whole genome shotgun (WGS) entry which is preliminary data.</text>
</comment>
<dbReference type="Pfam" id="PF01490">
    <property type="entry name" value="Aa_trans"/>
    <property type="match status" value="1"/>
</dbReference>
<feature type="transmembrane region" description="Helical" evidence="5">
    <location>
        <begin position="275"/>
        <end position="297"/>
    </location>
</feature>
<keyword evidence="8" id="KW-1185">Reference proteome</keyword>
<proteinExistence type="predicted"/>
<dbReference type="InterPro" id="IPR013057">
    <property type="entry name" value="AA_transpt_TM"/>
</dbReference>
<evidence type="ECO:0000256" key="3">
    <source>
        <dbReference type="ARBA" id="ARBA00022989"/>
    </source>
</evidence>
<feature type="domain" description="Amino acid transporter transmembrane" evidence="6">
    <location>
        <begin position="2"/>
        <end position="394"/>
    </location>
</feature>
<reference evidence="8" key="1">
    <citation type="journal article" date="2023" name="Commun. Biol.">
        <title>Genome analysis of Parmales, the sister group of diatoms, reveals the evolutionary specialization of diatoms from phago-mixotrophs to photoautotrophs.</title>
        <authorList>
            <person name="Ban H."/>
            <person name="Sato S."/>
            <person name="Yoshikawa S."/>
            <person name="Yamada K."/>
            <person name="Nakamura Y."/>
            <person name="Ichinomiya M."/>
            <person name="Sato N."/>
            <person name="Blanc-Mathieu R."/>
            <person name="Endo H."/>
            <person name="Kuwata A."/>
            <person name="Ogata H."/>
        </authorList>
    </citation>
    <scope>NUCLEOTIDE SEQUENCE [LARGE SCALE GENOMIC DNA]</scope>
    <source>
        <strain evidence="8">NIES 3701</strain>
    </source>
</reference>
<accession>A0A9W7AHW6</accession>
<keyword evidence="4 5" id="KW-0472">Membrane</keyword>
<keyword evidence="2 5" id="KW-0812">Transmembrane</keyword>
<dbReference type="AlphaFoldDB" id="A0A9W7AHW6"/>
<feature type="transmembrane region" description="Helical" evidence="5">
    <location>
        <begin position="145"/>
        <end position="165"/>
    </location>
</feature>
<feature type="transmembrane region" description="Helical" evidence="5">
    <location>
        <begin position="234"/>
        <end position="255"/>
    </location>
</feature>
<dbReference type="Proteomes" id="UP001165085">
    <property type="component" value="Unassembled WGS sequence"/>
</dbReference>
<feature type="transmembrane region" description="Helical" evidence="5">
    <location>
        <begin position="374"/>
        <end position="396"/>
    </location>
</feature>
<name>A0A9W7AHW6_9STRA</name>
<evidence type="ECO:0000313" key="8">
    <source>
        <dbReference type="Proteomes" id="UP001165085"/>
    </source>
</evidence>
<feature type="transmembrane region" description="Helical" evidence="5">
    <location>
        <begin position="80"/>
        <end position="100"/>
    </location>
</feature>
<evidence type="ECO:0000313" key="7">
    <source>
        <dbReference type="EMBL" id="GMH70230.1"/>
    </source>
</evidence>
<evidence type="ECO:0000259" key="6">
    <source>
        <dbReference type="Pfam" id="PF01490"/>
    </source>
</evidence>
<dbReference type="GO" id="GO:0016020">
    <property type="term" value="C:membrane"/>
    <property type="evidence" value="ECO:0007669"/>
    <property type="project" value="UniProtKB-SubCell"/>
</dbReference>
<protein>
    <recommendedName>
        <fullName evidence="6">Amino acid transporter transmembrane domain-containing protein</fullName>
    </recommendedName>
</protein>
<gene>
    <name evidence="7" type="ORF">TrST_g12426</name>
</gene>
<evidence type="ECO:0000256" key="2">
    <source>
        <dbReference type="ARBA" id="ARBA00022692"/>
    </source>
</evidence>
<feature type="transmembrane region" description="Helical" evidence="5">
    <location>
        <begin position="318"/>
        <end position="334"/>
    </location>
</feature>
<organism evidence="7 8">
    <name type="scientific">Triparma strigata</name>
    <dbReference type="NCBI Taxonomy" id="1606541"/>
    <lineage>
        <taxon>Eukaryota</taxon>
        <taxon>Sar</taxon>
        <taxon>Stramenopiles</taxon>
        <taxon>Ochrophyta</taxon>
        <taxon>Bolidophyceae</taxon>
        <taxon>Parmales</taxon>
        <taxon>Triparmaceae</taxon>
        <taxon>Triparma</taxon>
    </lineage>
</organism>
<evidence type="ECO:0000256" key="5">
    <source>
        <dbReference type="SAM" id="Phobius"/>
    </source>
</evidence>
<feature type="transmembrane region" description="Helical" evidence="5">
    <location>
        <begin position="38"/>
        <end position="59"/>
    </location>
</feature>
<keyword evidence="3 5" id="KW-1133">Transmembrane helix</keyword>
<feature type="transmembrane region" description="Helical" evidence="5">
    <location>
        <begin position="340"/>
        <end position="362"/>
    </location>
</feature>
<dbReference type="EMBL" id="BRXY01000138">
    <property type="protein sequence ID" value="GMH70230.1"/>
    <property type="molecule type" value="Genomic_DNA"/>
</dbReference>